<proteinExistence type="predicted"/>
<evidence type="ECO:0000313" key="1">
    <source>
        <dbReference type="EMBL" id="KDS33484.1"/>
    </source>
</evidence>
<reference evidence="1 2" key="1">
    <citation type="submission" date="2014-04" db="EMBL/GenBank/DDBJ databases">
        <authorList>
            <person name="Sears C."/>
            <person name="Carroll K."/>
            <person name="Sack B.R."/>
            <person name="Qadri F."/>
            <person name="Myers L.L."/>
            <person name="Chung G.-T."/>
            <person name="Escheverria P."/>
            <person name="Fraser C.M."/>
            <person name="Sadzewicz L."/>
            <person name="Shefchek K.A."/>
            <person name="Tallon L."/>
            <person name="Das S.P."/>
            <person name="Daugherty S."/>
            <person name="Mongodin E.F."/>
        </authorList>
    </citation>
    <scope>NUCLEOTIDE SEQUENCE [LARGE SCALE GENOMIC DNA]</scope>
    <source>
        <strain evidence="2">3775 SL(B) 10 (iv)</strain>
    </source>
</reference>
<name>A0A078RD71_PHOVU</name>
<gene>
    <name evidence="1" type="ORF">M097_0649</name>
</gene>
<protein>
    <submittedName>
        <fullName evidence="1">Uncharacterized protein</fullName>
    </submittedName>
</protein>
<dbReference type="Proteomes" id="UP000028134">
    <property type="component" value="Unassembled WGS sequence"/>
</dbReference>
<sequence>MWFWASSLSPFDLGNVETVSCPFVLRMTIVRSTLSVIIWWIAVKNIISDIK</sequence>
<comment type="caution">
    <text evidence="1">The sequence shown here is derived from an EMBL/GenBank/DDBJ whole genome shotgun (WGS) entry which is preliminary data.</text>
</comment>
<accession>A0A078RD71</accession>
<dbReference type="EMBL" id="JNHI01000002">
    <property type="protein sequence ID" value="KDS33484.1"/>
    <property type="molecule type" value="Genomic_DNA"/>
</dbReference>
<evidence type="ECO:0000313" key="2">
    <source>
        <dbReference type="Proteomes" id="UP000028134"/>
    </source>
</evidence>
<organism evidence="1 2">
    <name type="scientific">Phocaeicola vulgatus str. 3775 SL</name>
    <name type="common">B</name>
    <name type="synonym">iv</name>
    <dbReference type="NCBI Taxonomy" id="1339350"/>
    <lineage>
        <taxon>Bacteria</taxon>
        <taxon>Pseudomonadati</taxon>
        <taxon>Bacteroidota</taxon>
        <taxon>Bacteroidia</taxon>
        <taxon>Bacteroidales</taxon>
        <taxon>Bacteroidaceae</taxon>
        <taxon>Phocaeicola</taxon>
    </lineage>
</organism>
<dbReference type="AlphaFoldDB" id="A0A078RD71"/>